<keyword evidence="3" id="KW-0106">Calcium</keyword>
<dbReference type="SUPFAM" id="SSF49309">
    <property type="entry name" value="Transglutaminase, two C-terminal domains"/>
    <property type="match status" value="2"/>
</dbReference>
<dbReference type="FunFam" id="3.90.260.10:FF:000002">
    <property type="entry name" value="Erythrocyte membrane protein band 4.2"/>
    <property type="match status" value="1"/>
</dbReference>
<dbReference type="GO" id="GO:0046872">
    <property type="term" value="F:metal ion binding"/>
    <property type="evidence" value="ECO:0007669"/>
    <property type="project" value="UniProtKB-KW"/>
</dbReference>
<organism evidence="6">
    <name type="scientific">Capitella teleta</name>
    <name type="common">Polychaete worm</name>
    <dbReference type="NCBI Taxonomy" id="283909"/>
    <lineage>
        <taxon>Eukaryota</taxon>
        <taxon>Metazoa</taxon>
        <taxon>Spiralia</taxon>
        <taxon>Lophotrochozoa</taxon>
        <taxon>Annelida</taxon>
        <taxon>Polychaeta</taxon>
        <taxon>Sedentaria</taxon>
        <taxon>Scolecida</taxon>
        <taxon>Capitellidae</taxon>
        <taxon>Capitella</taxon>
    </lineage>
</organism>
<dbReference type="Pfam" id="PF00868">
    <property type="entry name" value="Transglut_N"/>
    <property type="match status" value="1"/>
</dbReference>
<dbReference type="Gene3D" id="3.90.260.10">
    <property type="entry name" value="Transglutaminase-like"/>
    <property type="match status" value="1"/>
</dbReference>
<dbReference type="InterPro" id="IPR023608">
    <property type="entry name" value="Transglutaminase_animal"/>
</dbReference>
<dbReference type="AlphaFoldDB" id="R7TH83"/>
<name>R7TH83_CAPTE</name>
<keyword evidence="8" id="KW-1185">Reference proteome</keyword>
<dbReference type="InterPro" id="IPR036238">
    <property type="entry name" value="Transglutaminase_C_sf"/>
</dbReference>
<accession>R7TH83</accession>
<reference evidence="7" key="3">
    <citation type="submission" date="2015-06" db="UniProtKB">
        <authorList>
            <consortium name="EnsemblMetazoa"/>
        </authorList>
    </citation>
    <scope>IDENTIFICATION</scope>
</reference>
<evidence type="ECO:0000313" key="7">
    <source>
        <dbReference type="EnsemblMetazoa" id="CapteP156823"/>
    </source>
</evidence>
<evidence type="ECO:0000313" key="8">
    <source>
        <dbReference type="Proteomes" id="UP000014760"/>
    </source>
</evidence>
<feature type="binding site" evidence="3">
    <location>
        <position position="520"/>
    </location>
    <ligand>
        <name>Ca(2+)</name>
        <dbReference type="ChEBI" id="CHEBI:29108"/>
    </ligand>
</feature>
<dbReference type="Pfam" id="PF00927">
    <property type="entry name" value="Transglut_C"/>
    <property type="match status" value="2"/>
</dbReference>
<dbReference type="InterPro" id="IPR008958">
    <property type="entry name" value="Transglutaminase_C"/>
</dbReference>
<feature type="binding site" evidence="3">
    <location>
        <position position="466"/>
    </location>
    <ligand>
        <name>Ca(2+)</name>
        <dbReference type="ChEBI" id="CHEBI:29108"/>
    </ligand>
</feature>
<dbReference type="PANTHER" id="PTHR11590:SF40">
    <property type="entry name" value="HEMOCYTE PROTEIN-GLUTAMINE GAMMA-GLUTAMYLTRANSFERASE-LIKE PROTEIN"/>
    <property type="match status" value="1"/>
</dbReference>
<evidence type="ECO:0000256" key="2">
    <source>
        <dbReference type="PIRSR" id="PIRSR000459-1"/>
    </source>
</evidence>
<evidence type="ECO:0000256" key="3">
    <source>
        <dbReference type="PIRSR" id="PIRSR000459-2"/>
    </source>
</evidence>
<feature type="domain" description="Transglutaminase-like" evidence="5">
    <location>
        <begin position="336"/>
        <end position="429"/>
    </location>
</feature>
<dbReference type="InterPro" id="IPR001102">
    <property type="entry name" value="Transglutaminase_N"/>
</dbReference>
<dbReference type="EMBL" id="AMQN01002682">
    <property type="status" value="NOT_ANNOTATED_CDS"/>
    <property type="molecule type" value="Genomic_DNA"/>
</dbReference>
<dbReference type="InterPro" id="IPR036985">
    <property type="entry name" value="Transglutaminase-like_sf"/>
</dbReference>
<gene>
    <name evidence="6" type="ORF">CAPTEDRAFT_156823</name>
</gene>
<dbReference type="InterPro" id="IPR038765">
    <property type="entry name" value="Papain-like_cys_pep_sf"/>
</dbReference>
<dbReference type="SUPFAM" id="SSF81296">
    <property type="entry name" value="E set domains"/>
    <property type="match status" value="1"/>
</dbReference>
<dbReference type="OrthoDB" id="437511at2759"/>
<dbReference type="SMART" id="SM00460">
    <property type="entry name" value="TGc"/>
    <property type="match status" value="1"/>
</dbReference>
<keyword evidence="3" id="KW-0479">Metal-binding</keyword>
<dbReference type="InterPro" id="IPR013783">
    <property type="entry name" value="Ig-like_fold"/>
</dbReference>
<evidence type="ECO:0000259" key="5">
    <source>
        <dbReference type="SMART" id="SM00460"/>
    </source>
</evidence>
<feature type="active site" evidence="2">
    <location>
        <position position="426"/>
    </location>
</feature>
<dbReference type="OMA" id="MTIDSHF"/>
<evidence type="ECO:0000256" key="4">
    <source>
        <dbReference type="SAM" id="MobiDB-lite"/>
    </source>
</evidence>
<dbReference type="EMBL" id="AMQN01002681">
    <property type="status" value="NOT_ANNOTATED_CDS"/>
    <property type="molecule type" value="Genomic_DNA"/>
</dbReference>
<dbReference type="FunFam" id="2.60.40.10:FF:000171">
    <property type="entry name" value="protein-glutamine gamma-glutamyltransferase 6"/>
    <property type="match status" value="1"/>
</dbReference>
<dbReference type="Gene3D" id="2.60.40.10">
    <property type="entry name" value="Immunoglobulins"/>
    <property type="match status" value="3"/>
</dbReference>
<comment type="similarity">
    <text evidence="1">Belongs to the transglutaminase superfamily. Transglutaminase family.</text>
</comment>
<dbReference type="InterPro" id="IPR050779">
    <property type="entry name" value="Transglutaminase"/>
</dbReference>
<dbReference type="EnsemblMetazoa" id="CapteT156823">
    <property type="protein sequence ID" value="CapteP156823"/>
    <property type="gene ID" value="CapteG156823"/>
</dbReference>
<dbReference type="GO" id="GO:0003810">
    <property type="term" value="F:protein-glutamine gamma-glutamyltransferase activity"/>
    <property type="evidence" value="ECO:0007669"/>
    <property type="project" value="InterPro"/>
</dbReference>
<comment type="cofactor">
    <cofactor evidence="3">
        <name>Ca(2+)</name>
        <dbReference type="ChEBI" id="CHEBI:29108"/>
    </cofactor>
    <text evidence="3">Binds 1 Ca(2+) ion per subunit.</text>
</comment>
<reference evidence="8" key="1">
    <citation type="submission" date="2012-12" db="EMBL/GenBank/DDBJ databases">
        <authorList>
            <person name="Hellsten U."/>
            <person name="Grimwood J."/>
            <person name="Chapman J.A."/>
            <person name="Shapiro H."/>
            <person name="Aerts A."/>
            <person name="Otillar R.P."/>
            <person name="Terry A.Y."/>
            <person name="Boore J.L."/>
            <person name="Simakov O."/>
            <person name="Marletaz F."/>
            <person name="Cho S.-J."/>
            <person name="Edsinger-Gonzales E."/>
            <person name="Havlak P."/>
            <person name="Kuo D.-H."/>
            <person name="Larsson T."/>
            <person name="Lv J."/>
            <person name="Arendt D."/>
            <person name="Savage R."/>
            <person name="Osoegawa K."/>
            <person name="de Jong P."/>
            <person name="Lindberg D.R."/>
            <person name="Seaver E.C."/>
            <person name="Weisblat D.A."/>
            <person name="Putnam N.H."/>
            <person name="Grigoriev I.V."/>
            <person name="Rokhsar D.S."/>
        </authorList>
    </citation>
    <scope>NUCLEOTIDE SEQUENCE</scope>
    <source>
        <strain evidence="8">I ESC-2004</strain>
    </source>
</reference>
<sequence length="759" mass="85257">MPRRRSANNAGSATTPKRLRRSERIARRRVNRDAALGGTENVGRRRFVADGEFNQNNLVLNPIEEDNSKGTVLVATSIDFHITANREGHHTSEYDLEELVIRRGQEFVVTLNFERVFDPETDSIVLQLTYGDRPQESKGTIIRLPVKQDATLTNDDWSAVIESRDKDSSVKVKVISAADAIIGRYRVFAETVSGTDKIVSRKEFEETFVLLFNAWCKEDEVYMEDDKERTEYVLNERGRIWQGTARNHSPLAWNFGQFEDVCTEASLYLLDKAELADGARSNPLIVIRCLSAMSNSNDEDGGVLTGRWSDTYPKSSTVPWAWMGSVAILEEFMQRKRAVKFGQCWVFSGLLTTLLRTLGIPSRSVTNFESAHDTDASMTIDFHWKDEDDSALEEYNDSVWNFHVWNEAWCARPDLPSGYAGWQAVDATPQELSEGVMRCGPAPVKAIREGSVYMPHDAPFIFSEVNGDKVHWTVKEDGSMKVLGKETNVIGVNISTKAVGSNHRNDITHEYKHAEGSAEEREAVHKAFRYSSRRKHQVYDVPPPDVTFTLDAPDEVTVGDDFTVFIELKNTTEEQRTVSVRLSAVCSYYTGVTSERVATNHYTESLGPGENKKFDLPISHEAYQKFLKPDSMVTIYLKGNVKETKKSYAKIDTIRMLKPKLTIKVPEQVSIGERFEVKVSFENPLPDPLTNGVLHVEARGMGKSLVIPLKTRIVAGSEMSHSFSLVAQRSGEKEILVNFSCDQLSGVSGEADVKVAYSD</sequence>
<protein>
    <recommendedName>
        <fullName evidence="5">Transglutaminase-like domain-containing protein</fullName>
    </recommendedName>
</protein>
<dbReference type="InterPro" id="IPR002931">
    <property type="entry name" value="Transglutaminase-like"/>
</dbReference>
<dbReference type="EMBL" id="KB309853">
    <property type="protein sequence ID" value="ELT93168.1"/>
    <property type="molecule type" value="Genomic_DNA"/>
</dbReference>
<evidence type="ECO:0000256" key="1">
    <source>
        <dbReference type="ARBA" id="ARBA00005968"/>
    </source>
</evidence>
<evidence type="ECO:0000313" key="6">
    <source>
        <dbReference type="EMBL" id="ELT93168.1"/>
    </source>
</evidence>
<dbReference type="InterPro" id="IPR014756">
    <property type="entry name" value="Ig_E-set"/>
</dbReference>
<feature type="active site" evidence="2">
    <location>
        <position position="344"/>
    </location>
</feature>
<proteinExistence type="inferred from homology"/>
<dbReference type="PANTHER" id="PTHR11590">
    <property type="entry name" value="PROTEIN-GLUTAMINE GAMMA-GLUTAMYLTRANSFERASE"/>
    <property type="match status" value="1"/>
</dbReference>
<feature type="active site" evidence="2">
    <location>
        <position position="403"/>
    </location>
</feature>
<dbReference type="FunFam" id="2.60.40.10:FF:000090">
    <property type="entry name" value="Protein-glutamine gamma-glutamyltransferase 2"/>
    <property type="match status" value="1"/>
</dbReference>
<feature type="binding site" evidence="3">
    <location>
        <position position="468"/>
    </location>
    <ligand>
        <name>Ca(2+)</name>
        <dbReference type="ChEBI" id="CHEBI:29108"/>
    </ligand>
</feature>
<dbReference type="SUPFAM" id="SSF54001">
    <property type="entry name" value="Cysteine proteinases"/>
    <property type="match status" value="1"/>
</dbReference>
<reference evidence="6 8" key="2">
    <citation type="journal article" date="2013" name="Nature">
        <title>Insights into bilaterian evolution from three spiralian genomes.</title>
        <authorList>
            <person name="Simakov O."/>
            <person name="Marletaz F."/>
            <person name="Cho S.J."/>
            <person name="Edsinger-Gonzales E."/>
            <person name="Havlak P."/>
            <person name="Hellsten U."/>
            <person name="Kuo D.H."/>
            <person name="Larsson T."/>
            <person name="Lv J."/>
            <person name="Arendt D."/>
            <person name="Savage R."/>
            <person name="Osoegawa K."/>
            <person name="de Jong P."/>
            <person name="Grimwood J."/>
            <person name="Chapman J.A."/>
            <person name="Shapiro H."/>
            <person name="Aerts A."/>
            <person name="Otillar R.P."/>
            <person name="Terry A.Y."/>
            <person name="Boore J.L."/>
            <person name="Grigoriev I.V."/>
            <person name="Lindberg D.R."/>
            <person name="Seaver E.C."/>
            <person name="Weisblat D.A."/>
            <person name="Putnam N.H."/>
            <person name="Rokhsar D.S."/>
        </authorList>
    </citation>
    <scope>NUCLEOTIDE SEQUENCE</scope>
    <source>
        <strain evidence="6 8">I ESC-2004</strain>
    </source>
</reference>
<feature type="region of interest" description="Disordered" evidence="4">
    <location>
        <begin position="1"/>
        <end position="21"/>
    </location>
</feature>
<dbReference type="STRING" id="283909.R7TH83"/>
<dbReference type="Pfam" id="PF01841">
    <property type="entry name" value="Transglut_core"/>
    <property type="match status" value="1"/>
</dbReference>
<dbReference type="PIRSF" id="PIRSF000459">
    <property type="entry name" value="TGM_EBP42"/>
    <property type="match status" value="1"/>
</dbReference>
<feature type="binding site" evidence="3">
    <location>
        <position position="515"/>
    </location>
    <ligand>
        <name>Ca(2+)</name>
        <dbReference type="ChEBI" id="CHEBI:29108"/>
    </ligand>
</feature>
<dbReference type="HOGENOM" id="CLU_013435_0_2_1"/>
<dbReference type="Proteomes" id="UP000014760">
    <property type="component" value="Unassembled WGS sequence"/>
</dbReference>